<evidence type="ECO:0000256" key="2">
    <source>
        <dbReference type="ARBA" id="ARBA00004162"/>
    </source>
</evidence>
<keyword evidence="11" id="KW-0966">Cell projection</keyword>
<comment type="similarity">
    <text evidence="3 10">Belongs to the FliL family.</text>
</comment>
<comment type="subcellular location">
    <subcellularLocation>
        <location evidence="2">Cell membrane</location>
        <topology evidence="2">Single-pass membrane protein</topology>
    </subcellularLocation>
</comment>
<keyword evidence="5 10" id="KW-0145">Chemotaxis</keyword>
<keyword evidence="8 10" id="KW-1133">Transmembrane helix</keyword>
<evidence type="ECO:0000256" key="7">
    <source>
        <dbReference type="ARBA" id="ARBA00022779"/>
    </source>
</evidence>
<dbReference type="OrthoDB" id="9799777at2"/>
<evidence type="ECO:0000256" key="5">
    <source>
        <dbReference type="ARBA" id="ARBA00022500"/>
    </source>
</evidence>
<keyword evidence="6 10" id="KW-0812">Transmembrane</keyword>
<evidence type="ECO:0000313" key="11">
    <source>
        <dbReference type="EMBL" id="SIN88730.1"/>
    </source>
</evidence>
<keyword evidence="12" id="KW-1185">Reference proteome</keyword>
<dbReference type="Proteomes" id="UP000184694">
    <property type="component" value="Unassembled WGS sequence"/>
</dbReference>
<proteinExistence type="inferred from homology"/>
<evidence type="ECO:0000313" key="12">
    <source>
        <dbReference type="Proteomes" id="UP000184694"/>
    </source>
</evidence>
<dbReference type="Pfam" id="PF03748">
    <property type="entry name" value="FliL"/>
    <property type="match status" value="1"/>
</dbReference>
<organism evidence="11 12">
    <name type="scientific">Halodesulfovibrio marinisediminis DSM 17456</name>
    <dbReference type="NCBI Taxonomy" id="1121457"/>
    <lineage>
        <taxon>Bacteria</taxon>
        <taxon>Pseudomonadati</taxon>
        <taxon>Thermodesulfobacteriota</taxon>
        <taxon>Desulfovibrionia</taxon>
        <taxon>Desulfovibrionales</taxon>
        <taxon>Desulfovibrionaceae</taxon>
        <taxon>Halodesulfovibrio</taxon>
    </lineage>
</organism>
<dbReference type="GO" id="GO:0006935">
    <property type="term" value="P:chemotaxis"/>
    <property type="evidence" value="ECO:0007669"/>
    <property type="project" value="UniProtKB-KW"/>
</dbReference>
<dbReference type="GO" id="GO:0005886">
    <property type="term" value="C:plasma membrane"/>
    <property type="evidence" value="ECO:0007669"/>
    <property type="project" value="UniProtKB-SubCell"/>
</dbReference>
<protein>
    <recommendedName>
        <fullName evidence="10">Flagellar protein FliL</fullName>
    </recommendedName>
</protein>
<keyword evidence="11" id="KW-0282">Flagellum</keyword>
<gene>
    <name evidence="11" type="ORF">SAMN02745161_1020</name>
</gene>
<dbReference type="AlphaFoldDB" id="A0A1N6F0D0"/>
<dbReference type="RefSeq" id="WP_139296740.1">
    <property type="nucleotide sequence ID" value="NZ_FSRG01000004.1"/>
</dbReference>
<accession>A0A1N6F0D0</accession>
<keyword evidence="7 10" id="KW-0283">Flagellar rotation</keyword>
<evidence type="ECO:0000256" key="8">
    <source>
        <dbReference type="ARBA" id="ARBA00022989"/>
    </source>
</evidence>
<dbReference type="PANTHER" id="PTHR35091">
    <property type="entry name" value="FLAGELLAR PROTEIN FLIL"/>
    <property type="match status" value="1"/>
</dbReference>
<sequence>MIEEGKEQNKKSGKMKWVIMLLILLLLGGGGYFAYTTYFQKSTETAEPQDVQLEEVDPSDSQVVTLPSFLVNLSDPLGRRYIKLTLDVEVASPEAAQVLESASAKVRDAVILLLSSKSYSDLASLESKLLLKNELVTRLNQIIGSSKVVRVYFTELVIQ</sequence>
<name>A0A1N6F0D0_9BACT</name>
<keyword evidence="11" id="KW-0969">Cilium</keyword>
<evidence type="ECO:0000256" key="6">
    <source>
        <dbReference type="ARBA" id="ARBA00022692"/>
    </source>
</evidence>
<keyword evidence="4 10" id="KW-1003">Cell membrane</keyword>
<evidence type="ECO:0000256" key="9">
    <source>
        <dbReference type="ARBA" id="ARBA00023136"/>
    </source>
</evidence>
<evidence type="ECO:0000256" key="4">
    <source>
        <dbReference type="ARBA" id="ARBA00022475"/>
    </source>
</evidence>
<dbReference type="GO" id="GO:0009425">
    <property type="term" value="C:bacterial-type flagellum basal body"/>
    <property type="evidence" value="ECO:0007669"/>
    <property type="project" value="InterPro"/>
</dbReference>
<reference evidence="12" key="1">
    <citation type="submission" date="2016-11" db="EMBL/GenBank/DDBJ databases">
        <authorList>
            <person name="Varghese N."/>
            <person name="Submissions S."/>
        </authorList>
    </citation>
    <scope>NUCLEOTIDE SEQUENCE [LARGE SCALE GENOMIC DNA]</scope>
    <source>
        <strain evidence="12">DSM 17456</strain>
    </source>
</reference>
<dbReference type="GO" id="GO:0071978">
    <property type="term" value="P:bacterial-type flagellum-dependent swarming motility"/>
    <property type="evidence" value="ECO:0007669"/>
    <property type="project" value="TreeGrafter"/>
</dbReference>
<comment type="function">
    <text evidence="1 10">Controls the rotational direction of flagella during chemotaxis.</text>
</comment>
<evidence type="ECO:0000256" key="3">
    <source>
        <dbReference type="ARBA" id="ARBA00008281"/>
    </source>
</evidence>
<dbReference type="EMBL" id="FSRG01000004">
    <property type="protein sequence ID" value="SIN88730.1"/>
    <property type="molecule type" value="Genomic_DNA"/>
</dbReference>
<evidence type="ECO:0000256" key="10">
    <source>
        <dbReference type="RuleBase" id="RU364125"/>
    </source>
</evidence>
<keyword evidence="9 10" id="KW-0472">Membrane</keyword>
<dbReference type="InterPro" id="IPR005503">
    <property type="entry name" value="FliL"/>
</dbReference>
<feature type="transmembrane region" description="Helical" evidence="10">
    <location>
        <begin position="17"/>
        <end position="35"/>
    </location>
</feature>
<dbReference type="PANTHER" id="PTHR35091:SF2">
    <property type="entry name" value="FLAGELLAR PROTEIN FLIL"/>
    <property type="match status" value="1"/>
</dbReference>
<evidence type="ECO:0000256" key="1">
    <source>
        <dbReference type="ARBA" id="ARBA00002254"/>
    </source>
</evidence>
<dbReference type="STRING" id="1121457.SAMN02745161_1020"/>